<organism evidence="2 3">
    <name type="scientific">Hyalangium minutum</name>
    <dbReference type="NCBI Taxonomy" id="394096"/>
    <lineage>
        <taxon>Bacteria</taxon>
        <taxon>Pseudomonadati</taxon>
        <taxon>Myxococcota</taxon>
        <taxon>Myxococcia</taxon>
        <taxon>Myxococcales</taxon>
        <taxon>Cystobacterineae</taxon>
        <taxon>Archangiaceae</taxon>
        <taxon>Hyalangium</taxon>
    </lineage>
</organism>
<evidence type="ECO:0000313" key="2">
    <source>
        <dbReference type="EMBL" id="KFE70673.1"/>
    </source>
</evidence>
<dbReference type="Pfam" id="PF03415">
    <property type="entry name" value="Peptidase_C11"/>
    <property type="match status" value="1"/>
</dbReference>
<dbReference type="STRING" id="394096.DB31_5715"/>
<keyword evidence="3" id="KW-1185">Reference proteome</keyword>
<dbReference type="InterPro" id="IPR005077">
    <property type="entry name" value="Peptidase_C11"/>
</dbReference>
<proteinExistence type="predicted"/>
<dbReference type="RefSeq" id="WP_044185899.1">
    <property type="nucleotide sequence ID" value="NZ_JMCB01000003.1"/>
</dbReference>
<dbReference type="PATRIC" id="fig|394096.3.peg.2191"/>
<name>A0A085WSL0_9BACT</name>
<dbReference type="OrthoDB" id="5507507at2"/>
<dbReference type="Gene3D" id="3.40.50.11970">
    <property type="match status" value="1"/>
</dbReference>
<dbReference type="PANTHER" id="PTHR37835:SF1">
    <property type="entry name" value="ALPHA-CLOSTRIPAIN"/>
    <property type="match status" value="1"/>
</dbReference>
<dbReference type="PANTHER" id="PTHR37835">
    <property type="entry name" value="ALPHA-CLOSTRIPAIN"/>
    <property type="match status" value="1"/>
</dbReference>
<comment type="caution">
    <text evidence="2">The sequence shown here is derived from an EMBL/GenBank/DDBJ whole genome shotgun (WGS) entry which is preliminary data.</text>
</comment>
<protein>
    <submittedName>
        <fullName evidence="2">Clostripain</fullName>
    </submittedName>
</protein>
<dbReference type="Proteomes" id="UP000028725">
    <property type="component" value="Unassembled WGS sequence"/>
</dbReference>
<dbReference type="AlphaFoldDB" id="A0A085WSL0"/>
<feature type="compositionally biased region" description="Low complexity" evidence="1">
    <location>
        <begin position="70"/>
        <end position="84"/>
    </location>
</feature>
<sequence length="470" mass="50120">MRVQNPSSNAAQRSSSTSPSSSTPTTKALPPSRSNELVPKPTDGFESPASRSRQPSKNLLTGDSASQALATPKPGTPATPAANTISPKDIPAADWTVFVHLNADNNLEDFGKDDLNEMEAGGGSIEGKLNMIALVDGGTRKDADGWNTSSRLMYVTRDPNNSSKLTSKEIAVDPSSDLGKMLAKGEIDSGSPEVLRAALDYVQRNTESKHYMVDLWDHGNGWKGVSYDDNPNSSIDMPELQKALSGLPQKIDVVAADACLMATVEVADTAKAAGADYLVGSEELEPGTGWDYKDLLGRMNKLFAGKEPVTAEQMSKAIQESYAAGPRDNVTMSVTDLSKLDGLNSKLNSFSDALVKAGGLQDKTIRQAYDKSLRMDDADQMDLGDFAKRVSNSTKDTALKAAADQLVAELAQTTTAKSAKGADSKWTAQTGLTIYAPKGGVDAQYKQTGSAWLNSHWNNVIKTYNATRVS</sequence>
<gene>
    <name evidence="2" type="ORF">DB31_5715</name>
</gene>
<reference evidence="2 3" key="1">
    <citation type="submission" date="2014-04" db="EMBL/GenBank/DDBJ databases">
        <title>Genome assembly of Hyalangium minutum DSM 14724.</title>
        <authorList>
            <person name="Sharma G."/>
            <person name="Subramanian S."/>
        </authorList>
    </citation>
    <scope>NUCLEOTIDE SEQUENCE [LARGE SCALE GENOMIC DNA]</scope>
    <source>
        <strain evidence="2 3">DSM 14724</strain>
    </source>
</reference>
<feature type="region of interest" description="Disordered" evidence="1">
    <location>
        <begin position="1"/>
        <end position="87"/>
    </location>
</feature>
<dbReference type="EMBL" id="JMCB01000003">
    <property type="protein sequence ID" value="KFE70673.1"/>
    <property type="molecule type" value="Genomic_DNA"/>
</dbReference>
<accession>A0A085WSL0</accession>
<evidence type="ECO:0000256" key="1">
    <source>
        <dbReference type="SAM" id="MobiDB-lite"/>
    </source>
</evidence>
<feature type="compositionally biased region" description="Low complexity" evidence="1">
    <location>
        <begin position="1"/>
        <end position="32"/>
    </location>
</feature>
<evidence type="ECO:0000313" key="3">
    <source>
        <dbReference type="Proteomes" id="UP000028725"/>
    </source>
</evidence>
<feature type="compositionally biased region" description="Polar residues" evidence="1">
    <location>
        <begin position="49"/>
        <end position="69"/>
    </location>
</feature>